<keyword evidence="4" id="KW-0862">Zinc</keyword>
<accession>A0A137P7H2</accession>
<dbReference type="SUPFAM" id="SSF57667">
    <property type="entry name" value="beta-beta-alpha zinc fingers"/>
    <property type="match status" value="1"/>
</dbReference>
<evidence type="ECO:0000259" key="6">
    <source>
        <dbReference type="PROSITE" id="PS50157"/>
    </source>
</evidence>
<evidence type="ECO:0000256" key="4">
    <source>
        <dbReference type="ARBA" id="ARBA00022833"/>
    </source>
</evidence>
<dbReference type="Proteomes" id="UP000070444">
    <property type="component" value="Unassembled WGS sequence"/>
</dbReference>
<dbReference type="PROSITE" id="PS00028">
    <property type="entry name" value="ZINC_FINGER_C2H2_1"/>
    <property type="match status" value="1"/>
</dbReference>
<keyword evidence="2" id="KW-0677">Repeat</keyword>
<evidence type="ECO:0000256" key="1">
    <source>
        <dbReference type="ARBA" id="ARBA00022723"/>
    </source>
</evidence>
<keyword evidence="3 5" id="KW-0863">Zinc-finger</keyword>
<dbReference type="EMBL" id="KQ964489">
    <property type="protein sequence ID" value="KXN70919.1"/>
    <property type="molecule type" value="Genomic_DNA"/>
</dbReference>
<dbReference type="OrthoDB" id="8117402at2759"/>
<feature type="domain" description="C2H2-type" evidence="6">
    <location>
        <begin position="7"/>
        <end position="36"/>
    </location>
</feature>
<dbReference type="AlphaFoldDB" id="A0A137P7H2"/>
<reference evidence="7 8" key="1">
    <citation type="journal article" date="2015" name="Genome Biol. Evol.">
        <title>Phylogenomic analyses indicate that early fungi evolved digesting cell walls of algal ancestors of land plants.</title>
        <authorList>
            <person name="Chang Y."/>
            <person name="Wang S."/>
            <person name="Sekimoto S."/>
            <person name="Aerts A.L."/>
            <person name="Choi C."/>
            <person name="Clum A."/>
            <person name="LaButti K.M."/>
            <person name="Lindquist E.A."/>
            <person name="Yee Ngan C."/>
            <person name="Ohm R.A."/>
            <person name="Salamov A.A."/>
            <person name="Grigoriev I.V."/>
            <person name="Spatafora J.W."/>
            <person name="Berbee M.L."/>
        </authorList>
    </citation>
    <scope>NUCLEOTIDE SEQUENCE [LARGE SCALE GENOMIC DNA]</scope>
    <source>
        <strain evidence="7 8">NRRL 28638</strain>
    </source>
</reference>
<evidence type="ECO:0000256" key="2">
    <source>
        <dbReference type="ARBA" id="ARBA00022737"/>
    </source>
</evidence>
<evidence type="ECO:0000256" key="3">
    <source>
        <dbReference type="ARBA" id="ARBA00022771"/>
    </source>
</evidence>
<dbReference type="InterPro" id="IPR013087">
    <property type="entry name" value="Znf_C2H2_type"/>
</dbReference>
<dbReference type="FunFam" id="3.30.160.60:FF:000125">
    <property type="entry name" value="Putative zinc finger protein 143"/>
    <property type="match status" value="1"/>
</dbReference>
<dbReference type="Pfam" id="PF00096">
    <property type="entry name" value="zf-C2H2"/>
    <property type="match status" value="2"/>
</dbReference>
<evidence type="ECO:0000256" key="5">
    <source>
        <dbReference type="PROSITE-ProRule" id="PRU00042"/>
    </source>
</evidence>
<sequence>RRQPKKYPCRFQGCNRAFAKSYNLRTHFLTHFPNRVKQFVCPLCGRGFDRNHDLGRH</sequence>
<protein>
    <recommendedName>
        <fullName evidence="6">C2H2-type domain-containing protein</fullName>
    </recommendedName>
</protein>
<dbReference type="PROSITE" id="PS50157">
    <property type="entry name" value="ZINC_FINGER_C2H2_2"/>
    <property type="match status" value="2"/>
</dbReference>
<gene>
    <name evidence="7" type="ORF">CONCODRAFT_25332</name>
</gene>
<dbReference type="Gene3D" id="3.30.160.60">
    <property type="entry name" value="Classic Zinc Finger"/>
    <property type="match status" value="1"/>
</dbReference>
<feature type="domain" description="C2H2-type" evidence="6">
    <location>
        <begin position="39"/>
        <end position="57"/>
    </location>
</feature>
<evidence type="ECO:0000313" key="7">
    <source>
        <dbReference type="EMBL" id="KXN70919.1"/>
    </source>
</evidence>
<evidence type="ECO:0000313" key="8">
    <source>
        <dbReference type="Proteomes" id="UP000070444"/>
    </source>
</evidence>
<dbReference type="STRING" id="796925.A0A137P7H2"/>
<feature type="non-terminal residue" evidence="7">
    <location>
        <position position="1"/>
    </location>
</feature>
<dbReference type="GO" id="GO:0008270">
    <property type="term" value="F:zinc ion binding"/>
    <property type="evidence" value="ECO:0007669"/>
    <property type="project" value="UniProtKB-KW"/>
</dbReference>
<proteinExistence type="predicted"/>
<keyword evidence="8" id="KW-1185">Reference proteome</keyword>
<name>A0A137P7H2_CONC2</name>
<keyword evidence="1" id="KW-0479">Metal-binding</keyword>
<feature type="non-terminal residue" evidence="7">
    <location>
        <position position="57"/>
    </location>
</feature>
<dbReference type="InterPro" id="IPR036236">
    <property type="entry name" value="Znf_C2H2_sf"/>
</dbReference>
<organism evidence="7 8">
    <name type="scientific">Conidiobolus coronatus (strain ATCC 28846 / CBS 209.66 / NRRL 28638)</name>
    <name type="common">Delacroixia coronata</name>
    <dbReference type="NCBI Taxonomy" id="796925"/>
    <lineage>
        <taxon>Eukaryota</taxon>
        <taxon>Fungi</taxon>
        <taxon>Fungi incertae sedis</taxon>
        <taxon>Zoopagomycota</taxon>
        <taxon>Entomophthoromycotina</taxon>
        <taxon>Entomophthoromycetes</taxon>
        <taxon>Entomophthorales</taxon>
        <taxon>Ancylistaceae</taxon>
        <taxon>Conidiobolus</taxon>
    </lineage>
</organism>